<dbReference type="InterPro" id="IPR025309">
    <property type="entry name" value="KTSC_dom"/>
</dbReference>
<reference evidence="2 3" key="1">
    <citation type="submission" date="2014-04" db="EMBL/GenBank/DDBJ databases">
        <title>Whole genome of Muricauda olearia.</title>
        <authorList>
            <person name="Zhang X.-H."/>
            <person name="Tang K."/>
        </authorList>
    </citation>
    <scope>NUCLEOTIDE SEQUENCE [LARGE SCALE GENOMIC DNA]</scope>
    <source>
        <strain evidence="2 3">Th120</strain>
    </source>
</reference>
<dbReference type="Pfam" id="PF13619">
    <property type="entry name" value="KTSC"/>
    <property type="match status" value="1"/>
</dbReference>
<proteinExistence type="predicted"/>
<organism evidence="2 3">
    <name type="scientific">Flagellimonas olearia</name>
    <dbReference type="NCBI Taxonomy" id="552546"/>
    <lineage>
        <taxon>Bacteria</taxon>
        <taxon>Pseudomonadati</taxon>
        <taxon>Bacteroidota</taxon>
        <taxon>Flavobacteriia</taxon>
        <taxon>Flavobacteriales</taxon>
        <taxon>Flavobacteriaceae</taxon>
        <taxon>Flagellimonas</taxon>
    </lineage>
</organism>
<comment type="caution">
    <text evidence="2">The sequence shown here is derived from an EMBL/GenBank/DDBJ whole genome shotgun (WGS) entry which is preliminary data.</text>
</comment>
<sequence length="69" mass="7935">MNRQSVNSSNLASVGYDADNEILEVEFNNGGVYQYFDVPAEIYEDLMNAPSHGQYFSANIRNDYEYEKQ</sequence>
<dbReference type="EMBL" id="JJMP01000010">
    <property type="protein sequence ID" value="RYC50381.1"/>
    <property type="molecule type" value="Genomic_DNA"/>
</dbReference>
<protein>
    <recommendedName>
        <fullName evidence="1">KTSC domain-containing protein</fullName>
    </recommendedName>
</protein>
<dbReference type="AlphaFoldDB" id="A0A444VHZ1"/>
<evidence type="ECO:0000313" key="2">
    <source>
        <dbReference type="EMBL" id="RYC50381.1"/>
    </source>
</evidence>
<dbReference type="Proteomes" id="UP000290261">
    <property type="component" value="Unassembled WGS sequence"/>
</dbReference>
<keyword evidence="3" id="KW-1185">Reference proteome</keyword>
<gene>
    <name evidence="2" type="ORF">DN53_05510</name>
</gene>
<accession>A0A444VHZ1</accession>
<feature type="domain" description="KTSC" evidence="1">
    <location>
        <begin position="7"/>
        <end position="64"/>
    </location>
</feature>
<name>A0A444VHZ1_9FLAO</name>
<evidence type="ECO:0000259" key="1">
    <source>
        <dbReference type="Pfam" id="PF13619"/>
    </source>
</evidence>
<evidence type="ECO:0000313" key="3">
    <source>
        <dbReference type="Proteomes" id="UP000290261"/>
    </source>
</evidence>
<dbReference type="RefSeq" id="WP_129655968.1">
    <property type="nucleotide sequence ID" value="NZ_ML142914.1"/>
</dbReference>